<dbReference type="Proteomes" id="UP000723463">
    <property type="component" value="Unassembled WGS sequence"/>
</dbReference>
<dbReference type="AlphaFoldDB" id="A0A9P6EWP4"/>
<sequence>MSQPSSSPSSSSSSSLPTFASKDDEIAFLRRTLERVDRYIDDRLNPTIDEAIKSQSTLQLYYPTEAEVNDFPQLQPETPIEFFTKTPLTETEFTKNIREFPKNVHMDGYKAPRIPQIVTKNLTFSTKHDAQLREVQERCAEITRPIHYFYHEFHKLQQANRKNPGTIDPTAVLEVACDFTILMHQHMGSLAVKVHDTRMANVRAAAGAT</sequence>
<keyword evidence="2" id="KW-1185">Reference proteome</keyword>
<gene>
    <name evidence="1" type="ORF">EC957_009792</name>
</gene>
<comment type="caution">
    <text evidence="1">The sequence shown here is derived from an EMBL/GenBank/DDBJ whole genome shotgun (WGS) entry which is preliminary data.</text>
</comment>
<dbReference type="EMBL" id="JAAAXW010000560">
    <property type="protein sequence ID" value="KAF9536768.1"/>
    <property type="molecule type" value="Genomic_DNA"/>
</dbReference>
<proteinExistence type="predicted"/>
<protein>
    <submittedName>
        <fullName evidence="1">Uncharacterized protein</fullName>
    </submittedName>
</protein>
<name>A0A9P6EWP4_9FUNG</name>
<evidence type="ECO:0000313" key="1">
    <source>
        <dbReference type="EMBL" id="KAF9536768.1"/>
    </source>
</evidence>
<organism evidence="1 2">
    <name type="scientific">Mortierella hygrophila</name>
    <dbReference type="NCBI Taxonomy" id="979708"/>
    <lineage>
        <taxon>Eukaryota</taxon>
        <taxon>Fungi</taxon>
        <taxon>Fungi incertae sedis</taxon>
        <taxon>Mucoromycota</taxon>
        <taxon>Mortierellomycotina</taxon>
        <taxon>Mortierellomycetes</taxon>
        <taxon>Mortierellales</taxon>
        <taxon>Mortierellaceae</taxon>
        <taxon>Mortierella</taxon>
    </lineage>
</organism>
<accession>A0A9P6EWP4</accession>
<evidence type="ECO:0000313" key="2">
    <source>
        <dbReference type="Proteomes" id="UP000723463"/>
    </source>
</evidence>
<feature type="non-terminal residue" evidence="1">
    <location>
        <position position="209"/>
    </location>
</feature>
<reference evidence="1" key="1">
    <citation type="journal article" date="2020" name="Fungal Divers.">
        <title>Resolving the Mortierellaceae phylogeny through synthesis of multi-gene phylogenetics and phylogenomics.</title>
        <authorList>
            <person name="Vandepol N."/>
            <person name="Liber J."/>
            <person name="Desiro A."/>
            <person name="Na H."/>
            <person name="Kennedy M."/>
            <person name="Barry K."/>
            <person name="Grigoriev I.V."/>
            <person name="Miller A.N."/>
            <person name="O'Donnell K."/>
            <person name="Stajich J.E."/>
            <person name="Bonito G."/>
        </authorList>
    </citation>
    <scope>NUCLEOTIDE SEQUENCE</scope>
    <source>
        <strain evidence="1">NRRL 2591</strain>
    </source>
</reference>